<accession>A0A4C1VCD1</accession>
<dbReference type="AlphaFoldDB" id="A0A4C1VCD1"/>
<dbReference type="Proteomes" id="UP000299102">
    <property type="component" value="Unassembled WGS sequence"/>
</dbReference>
<name>A0A4C1VCD1_EUMVA</name>
<dbReference type="EMBL" id="BGZK01000312">
    <property type="protein sequence ID" value="GBP35927.1"/>
    <property type="molecule type" value="Genomic_DNA"/>
</dbReference>
<keyword evidence="2" id="KW-1185">Reference proteome</keyword>
<organism evidence="1 2">
    <name type="scientific">Eumeta variegata</name>
    <name type="common">Bagworm moth</name>
    <name type="synonym">Eumeta japonica</name>
    <dbReference type="NCBI Taxonomy" id="151549"/>
    <lineage>
        <taxon>Eukaryota</taxon>
        <taxon>Metazoa</taxon>
        <taxon>Ecdysozoa</taxon>
        <taxon>Arthropoda</taxon>
        <taxon>Hexapoda</taxon>
        <taxon>Insecta</taxon>
        <taxon>Pterygota</taxon>
        <taxon>Neoptera</taxon>
        <taxon>Endopterygota</taxon>
        <taxon>Lepidoptera</taxon>
        <taxon>Glossata</taxon>
        <taxon>Ditrysia</taxon>
        <taxon>Tineoidea</taxon>
        <taxon>Psychidae</taxon>
        <taxon>Oiketicinae</taxon>
        <taxon>Eumeta</taxon>
    </lineage>
</organism>
<sequence>MLDRDQRYDQQIQRSDLLVNDVISAVRVRSAVRASRARARTRTDPSVNLRPYTWRRTRLVFLARHGLSASRSWQYSRIVVDLTSLFDGVPIAIRRFANSPDRDVDRGLSPILRYQCK</sequence>
<protein>
    <submittedName>
        <fullName evidence="1">Uncharacterized protein</fullName>
    </submittedName>
</protein>
<comment type="caution">
    <text evidence="1">The sequence shown here is derived from an EMBL/GenBank/DDBJ whole genome shotgun (WGS) entry which is preliminary data.</text>
</comment>
<reference evidence="1 2" key="1">
    <citation type="journal article" date="2019" name="Commun. Biol.">
        <title>The bagworm genome reveals a unique fibroin gene that provides high tensile strength.</title>
        <authorList>
            <person name="Kono N."/>
            <person name="Nakamura H."/>
            <person name="Ohtoshi R."/>
            <person name="Tomita M."/>
            <person name="Numata K."/>
            <person name="Arakawa K."/>
        </authorList>
    </citation>
    <scope>NUCLEOTIDE SEQUENCE [LARGE SCALE GENOMIC DNA]</scope>
</reference>
<evidence type="ECO:0000313" key="2">
    <source>
        <dbReference type="Proteomes" id="UP000299102"/>
    </source>
</evidence>
<proteinExistence type="predicted"/>
<evidence type="ECO:0000313" key="1">
    <source>
        <dbReference type="EMBL" id="GBP35927.1"/>
    </source>
</evidence>
<gene>
    <name evidence="1" type="ORF">EVAR_91478_1</name>
</gene>